<evidence type="ECO:0000256" key="2">
    <source>
        <dbReference type="ARBA" id="ARBA00022692"/>
    </source>
</evidence>
<evidence type="ECO:0000259" key="11">
    <source>
        <dbReference type="PROSITE" id="PS50262"/>
    </source>
</evidence>
<evidence type="ECO:0000256" key="3">
    <source>
        <dbReference type="ARBA" id="ARBA00022989"/>
    </source>
</evidence>
<feature type="region of interest" description="Disordered" evidence="9">
    <location>
        <begin position="306"/>
        <end position="326"/>
    </location>
</feature>
<comment type="subcellular location">
    <subcellularLocation>
        <location evidence="1">Membrane</location>
        <topology evidence="1">Multi-pass membrane protein</topology>
    </subcellularLocation>
</comment>
<reference evidence="12 13" key="1">
    <citation type="journal article" date="2024" name="G3 (Bethesda)">
        <title>A hybrid genome assembly of the endangered aye-aye (Daubentonia madagascariensis).</title>
        <authorList>
            <person name="Versoza C.J."/>
            <person name="Pfeifer S.P."/>
        </authorList>
    </citation>
    <scope>NUCLEOTIDE SEQUENCE [LARGE SCALE GENOMIC DNA]</scope>
    <source>
        <strain evidence="12">6821</strain>
    </source>
</reference>
<dbReference type="AlphaFoldDB" id="A0ABD2FBV2"/>
<dbReference type="FunFam" id="1.20.1070.10:FF:000140">
    <property type="entry name" value="Mas-related G-protein coupled receptor member X2"/>
    <property type="match status" value="1"/>
</dbReference>
<dbReference type="Proteomes" id="UP001610411">
    <property type="component" value="Unassembled WGS sequence"/>
</dbReference>
<evidence type="ECO:0000256" key="8">
    <source>
        <dbReference type="RuleBase" id="RU000688"/>
    </source>
</evidence>
<dbReference type="GO" id="GO:0016020">
    <property type="term" value="C:membrane"/>
    <property type="evidence" value="ECO:0007669"/>
    <property type="project" value="UniProtKB-SubCell"/>
</dbReference>
<gene>
    <name evidence="12" type="ORF">WCI35_003036</name>
</gene>
<dbReference type="PROSITE" id="PS00237">
    <property type="entry name" value="G_PROTEIN_RECEP_F1_1"/>
    <property type="match status" value="1"/>
</dbReference>
<dbReference type="PRINTS" id="PR00237">
    <property type="entry name" value="GPCRRHODOPSN"/>
</dbReference>
<feature type="transmembrane region" description="Helical" evidence="10">
    <location>
        <begin position="217"/>
        <end position="244"/>
    </location>
</feature>
<evidence type="ECO:0000256" key="1">
    <source>
        <dbReference type="ARBA" id="ARBA00004141"/>
    </source>
</evidence>
<evidence type="ECO:0000256" key="5">
    <source>
        <dbReference type="ARBA" id="ARBA00023136"/>
    </source>
</evidence>
<feature type="transmembrane region" description="Helical" evidence="10">
    <location>
        <begin position="179"/>
        <end position="205"/>
    </location>
</feature>
<dbReference type="InterPro" id="IPR017452">
    <property type="entry name" value="GPCR_Rhodpsn_7TM"/>
</dbReference>
<keyword evidence="4 8" id="KW-0297">G-protein coupled receptor</keyword>
<evidence type="ECO:0000256" key="6">
    <source>
        <dbReference type="ARBA" id="ARBA00023170"/>
    </source>
</evidence>
<feature type="transmembrane region" description="Helical" evidence="10">
    <location>
        <begin position="142"/>
        <end position="159"/>
    </location>
</feature>
<dbReference type="PANTHER" id="PTHR11334:SF34">
    <property type="entry name" value="MAS-RELATED G-PROTEIN COUPLED RECEPTOR MEMBER X3"/>
    <property type="match status" value="1"/>
</dbReference>
<dbReference type="SUPFAM" id="SSF81321">
    <property type="entry name" value="Family A G protein-coupled receptor-like"/>
    <property type="match status" value="1"/>
</dbReference>
<evidence type="ECO:0000313" key="13">
    <source>
        <dbReference type="Proteomes" id="UP001610411"/>
    </source>
</evidence>
<dbReference type="GO" id="GO:0004930">
    <property type="term" value="F:G protein-coupled receptor activity"/>
    <property type="evidence" value="ECO:0007669"/>
    <property type="project" value="UniProtKB-KW"/>
</dbReference>
<feature type="transmembrane region" description="Helical" evidence="10">
    <location>
        <begin position="31"/>
        <end position="55"/>
    </location>
</feature>
<keyword evidence="2 8" id="KW-0812">Transmembrane</keyword>
<dbReference type="InterPro" id="IPR000276">
    <property type="entry name" value="GPCR_Rhodpsn"/>
</dbReference>
<organism evidence="12 13">
    <name type="scientific">Daubentonia madagascariensis</name>
    <name type="common">Aye-aye</name>
    <name type="synonym">Sciurus madagascariensis</name>
    <dbReference type="NCBI Taxonomy" id="31869"/>
    <lineage>
        <taxon>Eukaryota</taxon>
        <taxon>Metazoa</taxon>
        <taxon>Chordata</taxon>
        <taxon>Craniata</taxon>
        <taxon>Vertebrata</taxon>
        <taxon>Euteleostomi</taxon>
        <taxon>Mammalia</taxon>
        <taxon>Eutheria</taxon>
        <taxon>Euarchontoglires</taxon>
        <taxon>Primates</taxon>
        <taxon>Strepsirrhini</taxon>
        <taxon>Chiromyiformes</taxon>
        <taxon>Daubentoniidae</taxon>
        <taxon>Daubentonia</taxon>
    </lineage>
</organism>
<dbReference type="InterPro" id="IPR026234">
    <property type="entry name" value="MRGPCRFAMILY"/>
</dbReference>
<proteinExistence type="inferred from homology"/>
<dbReference type="EMBL" id="JBFSEQ010000001">
    <property type="protein sequence ID" value="KAL2806364.1"/>
    <property type="molecule type" value="Genomic_DNA"/>
</dbReference>
<name>A0ABD2FBV2_DAUMA</name>
<dbReference type="PROSITE" id="PS50262">
    <property type="entry name" value="G_PROTEIN_RECEP_F1_2"/>
    <property type="match status" value="1"/>
</dbReference>
<dbReference type="PRINTS" id="PR02108">
    <property type="entry name" value="MRGPCRFAMILY"/>
</dbReference>
<sequence length="326" mass="37258">MEPTIPAWSPELTPRKGSNETRPVPCDSESLIITLLTLIFALVGLAGNTVVLWLLGFRMRRNAFSVYILNLAAADFLFLCGRVTRSLRQLVITSYLQSYILSTVMLFPYLAGLSMLSAISAERCLSVLWPIWYRCRRPRHQSAVTCALLWALSLLLSTLEFSFCHLLDFMGERNWCQTFHSIICAWLIVLLVVLCGSSLALLSRFLRDSWRMRMSRLYVTILLTVLVFLVCGLPLGIYWFLYVWMQNDVEVFCRPVLVFVFLTSVNSSANPIIYFFVGSFRQRRQDGRQTLKRVLQRALQDAPEVDECTGSLPRGSLELSESRQAQ</sequence>
<accession>A0ABD2FBV2</accession>
<keyword evidence="6 8" id="KW-0675">Receptor</keyword>
<dbReference type="Gene3D" id="1.20.1070.10">
    <property type="entry name" value="Rhodopsin 7-helix transmembrane proteins"/>
    <property type="match status" value="1"/>
</dbReference>
<evidence type="ECO:0000256" key="7">
    <source>
        <dbReference type="ARBA" id="ARBA00023224"/>
    </source>
</evidence>
<feature type="region of interest" description="Disordered" evidence="9">
    <location>
        <begin position="1"/>
        <end position="23"/>
    </location>
</feature>
<keyword evidence="3 10" id="KW-1133">Transmembrane helix</keyword>
<feature type="domain" description="G-protein coupled receptors family 1 profile" evidence="11">
    <location>
        <begin position="47"/>
        <end position="274"/>
    </location>
</feature>
<keyword evidence="13" id="KW-1185">Reference proteome</keyword>
<evidence type="ECO:0000313" key="12">
    <source>
        <dbReference type="EMBL" id="KAL2806364.1"/>
    </source>
</evidence>
<dbReference type="PANTHER" id="PTHR11334">
    <property type="entry name" value="MAS-RELATED G-PROTEIN COUPLED RECEPTOR"/>
    <property type="match status" value="1"/>
</dbReference>
<feature type="transmembrane region" description="Helical" evidence="10">
    <location>
        <begin position="67"/>
        <end position="84"/>
    </location>
</feature>
<evidence type="ECO:0000256" key="10">
    <source>
        <dbReference type="SAM" id="Phobius"/>
    </source>
</evidence>
<comment type="similarity">
    <text evidence="8">Belongs to the G-protein coupled receptor 1 family.</text>
</comment>
<keyword evidence="7 8" id="KW-0807">Transducer</keyword>
<evidence type="ECO:0000256" key="9">
    <source>
        <dbReference type="SAM" id="MobiDB-lite"/>
    </source>
</evidence>
<feature type="transmembrane region" description="Helical" evidence="10">
    <location>
        <begin position="96"/>
        <end position="121"/>
    </location>
</feature>
<evidence type="ECO:0000256" key="4">
    <source>
        <dbReference type="ARBA" id="ARBA00023040"/>
    </source>
</evidence>
<comment type="caution">
    <text evidence="12">The sequence shown here is derived from an EMBL/GenBank/DDBJ whole genome shotgun (WGS) entry which is preliminary data.</text>
</comment>
<feature type="transmembrane region" description="Helical" evidence="10">
    <location>
        <begin position="256"/>
        <end position="277"/>
    </location>
</feature>
<keyword evidence="5 10" id="KW-0472">Membrane</keyword>
<dbReference type="Pfam" id="PF00001">
    <property type="entry name" value="7tm_1"/>
    <property type="match status" value="1"/>
</dbReference>
<protein>
    <submittedName>
        <fullName evidence="12">Mas-related G-protein coupled receptor member X4</fullName>
    </submittedName>
</protein>